<dbReference type="Gene3D" id="2.60.40.1530">
    <property type="entry name" value="ntegrin, alpha v. Chain A, domain 4"/>
    <property type="match status" value="1"/>
</dbReference>
<dbReference type="InterPro" id="IPR000413">
    <property type="entry name" value="Integrin_alpha"/>
</dbReference>
<dbReference type="GO" id="GO:0008305">
    <property type="term" value="C:integrin complex"/>
    <property type="evidence" value="ECO:0007669"/>
    <property type="project" value="InterPro"/>
</dbReference>
<evidence type="ECO:0000256" key="4">
    <source>
        <dbReference type="ARBA" id="ARBA00022737"/>
    </source>
</evidence>
<dbReference type="PANTHER" id="PTHR23220">
    <property type="entry name" value="INTEGRIN ALPHA"/>
    <property type="match status" value="1"/>
</dbReference>
<accession>A0A4E0S319</accession>
<comment type="caution">
    <text evidence="14">The sequence shown here is derived from an EMBL/GenBank/DDBJ whole genome shotgun (WGS) entry which is preliminary data.</text>
</comment>
<name>A0A4E0S319_FASHE</name>
<feature type="compositionally biased region" description="Basic and acidic residues" evidence="12">
    <location>
        <begin position="1486"/>
        <end position="1520"/>
    </location>
</feature>
<dbReference type="PRINTS" id="PR01185">
    <property type="entry name" value="INTEGRINA"/>
</dbReference>
<dbReference type="EMBL" id="JXXN02000193">
    <property type="protein sequence ID" value="THD28272.1"/>
    <property type="molecule type" value="Genomic_DNA"/>
</dbReference>
<dbReference type="GO" id="GO:0033627">
    <property type="term" value="P:cell adhesion mediated by integrin"/>
    <property type="evidence" value="ECO:0007669"/>
    <property type="project" value="TreeGrafter"/>
</dbReference>
<reference evidence="14" key="1">
    <citation type="submission" date="2019-03" db="EMBL/GenBank/DDBJ databases">
        <title>Improved annotation for the trematode Fasciola hepatica.</title>
        <authorList>
            <person name="Choi Y.-J."/>
            <person name="Martin J."/>
            <person name="Mitreva M."/>
        </authorList>
    </citation>
    <scope>NUCLEOTIDE SEQUENCE [LARGE SCALE GENOMIC DNA]</scope>
</reference>
<keyword evidence="6 11" id="KW-0401">Integrin</keyword>
<evidence type="ECO:0000256" key="1">
    <source>
        <dbReference type="ARBA" id="ARBA00004479"/>
    </source>
</evidence>
<dbReference type="PANTHER" id="PTHR23220:SF122">
    <property type="entry name" value="INTEGRIN ALPHA-PS1"/>
    <property type="match status" value="1"/>
</dbReference>
<dbReference type="GO" id="GO:0098609">
    <property type="term" value="P:cell-cell adhesion"/>
    <property type="evidence" value="ECO:0007669"/>
    <property type="project" value="TreeGrafter"/>
</dbReference>
<dbReference type="GO" id="GO:0009897">
    <property type="term" value="C:external side of plasma membrane"/>
    <property type="evidence" value="ECO:0007669"/>
    <property type="project" value="TreeGrafter"/>
</dbReference>
<evidence type="ECO:0000256" key="11">
    <source>
        <dbReference type="RuleBase" id="RU003762"/>
    </source>
</evidence>
<dbReference type="PROSITE" id="PS51470">
    <property type="entry name" value="FG_GAP"/>
    <property type="match status" value="1"/>
</dbReference>
<dbReference type="SMART" id="SM00191">
    <property type="entry name" value="Int_alpha"/>
    <property type="match status" value="2"/>
</dbReference>
<dbReference type="GO" id="GO:0005178">
    <property type="term" value="F:integrin binding"/>
    <property type="evidence" value="ECO:0007669"/>
    <property type="project" value="TreeGrafter"/>
</dbReference>
<evidence type="ECO:0000256" key="2">
    <source>
        <dbReference type="ARBA" id="ARBA00008054"/>
    </source>
</evidence>
<gene>
    <name evidence="14" type="ORF">D915_000882</name>
</gene>
<protein>
    <submittedName>
        <fullName evidence="14">Integrin</fullName>
    </submittedName>
</protein>
<keyword evidence="8 11" id="KW-0675">Receptor</keyword>
<evidence type="ECO:0000256" key="7">
    <source>
        <dbReference type="ARBA" id="ARBA00023136"/>
    </source>
</evidence>
<feature type="signal peptide" evidence="11">
    <location>
        <begin position="1"/>
        <end position="19"/>
    </location>
</feature>
<evidence type="ECO:0000256" key="8">
    <source>
        <dbReference type="ARBA" id="ARBA00023170"/>
    </source>
</evidence>
<keyword evidence="11" id="KW-0812">Transmembrane</keyword>
<evidence type="ECO:0000256" key="9">
    <source>
        <dbReference type="ARBA" id="ARBA00023180"/>
    </source>
</evidence>
<keyword evidence="5 11" id="KW-0130">Cell adhesion</keyword>
<feature type="chain" id="PRO_5019882169" evidence="11">
    <location>
        <begin position="20"/>
        <end position="1540"/>
    </location>
</feature>
<dbReference type="GO" id="GO:0007229">
    <property type="term" value="P:integrin-mediated signaling pathway"/>
    <property type="evidence" value="ECO:0007669"/>
    <property type="project" value="UniProtKB-KW"/>
</dbReference>
<dbReference type="Pfam" id="PF20806">
    <property type="entry name" value="Integrin_A_Ig_3"/>
    <property type="match status" value="1"/>
</dbReference>
<dbReference type="Pfam" id="PF01839">
    <property type="entry name" value="FG-GAP"/>
    <property type="match status" value="1"/>
</dbReference>
<evidence type="ECO:0000256" key="5">
    <source>
        <dbReference type="ARBA" id="ARBA00022889"/>
    </source>
</evidence>
<feature type="region of interest" description="Disordered" evidence="12">
    <location>
        <begin position="1320"/>
        <end position="1540"/>
    </location>
</feature>
<keyword evidence="9" id="KW-0325">Glycoprotein</keyword>
<comment type="similarity">
    <text evidence="2 11">Belongs to the integrin alpha chain family.</text>
</comment>
<dbReference type="InterPro" id="IPR013519">
    <property type="entry name" value="Int_alpha_beta-p"/>
</dbReference>
<comment type="subcellular location">
    <subcellularLocation>
        <location evidence="1 11">Membrane</location>
        <topology evidence="1 11">Single-pass type I membrane protein</topology>
    </subcellularLocation>
</comment>
<keyword evidence="11" id="KW-1133">Transmembrane helix</keyword>
<evidence type="ECO:0000256" key="10">
    <source>
        <dbReference type="PROSITE-ProRule" id="PRU00803"/>
    </source>
</evidence>
<dbReference type="Gene3D" id="1.20.5.930">
    <property type="entry name" value="Bicelle-embedded integrin alpha(iib) transmembrane segment"/>
    <property type="match status" value="1"/>
</dbReference>
<dbReference type="Gene3D" id="2.130.10.130">
    <property type="entry name" value="Integrin alpha, N-terminal"/>
    <property type="match status" value="1"/>
</dbReference>
<dbReference type="InterPro" id="IPR028994">
    <property type="entry name" value="Integrin_alpha_N"/>
</dbReference>
<keyword evidence="3 11" id="KW-0732">Signal</keyword>
<evidence type="ECO:0000256" key="12">
    <source>
        <dbReference type="SAM" id="MobiDB-lite"/>
    </source>
</evidence>
<dbReference type="SUPFAM" id="SSF69179">
    <property type="entry name" value="Integrin domains"/>
    <property type="match status" value="1"/>
</dbReference>
<dbReference type="InterPro" id="IPR048286">
    <property type="entry name" value="Integrin_alpha_Ig-like_3"/>
</dbReference>
<proteinExistence type="inferred from homology"/>
<evidence type="ECO:0000313" key="14">
    <source>
        <dbReference type="EMBL" id="THD28272.1"/>
    </source>
</evidence>
<evidence type="ECO:0000256" key="6">
    <source>
        <dbReference type="ARBA" id="ARBA00023037"/>
    </source>
</evidence>
<sequence length="1540" mass="170806">MRLFLCIYLAVTLVSPILSGPWFPSASESGIKHLPPVFHRVEGDTVESLPRKLAQVVNSVLTKKQDQKSVGEQFQWYALTAFRDSSQDNGEIWLVLGGSVPNVETKITSPFTKFANGVIGCRFRSQQFTPYGFTLENCEPLDLQYVEAESNTREKGGSGLLGMGMASLELVGAKNGAVLVYCDPLWRADGLHAGGRCQILLRRAGQWSNSTHSERFDFCTSSGHSQPCGGGFTVDLLQMDENEIVKNKGNNNSLPYVKLMVGLPFAQPHGEVQVIENVLNRYEDTRAASSSIEHILGTREKFGTKVAWTPEMSLKNNHKRQSTLLSELKTYLRSEFTQWTRENLALITSSAENRVLAYRHSRAGHSEHLFDIRPTDSRMNTDGKEKQNDDFGSGFGQAIETVIVPADTGSQLQRAEYAVILGAPFHSSTKKGPNLGRVYIMCPGMINVTEEPNYLDGVDSQSFFGYSLARLGDVDGDGIDDVAIGAPGLYGSTEEASNPRVKSPVVGKVYIHRVTTECKLDPEPIQVLNSPDSQPGDGFGIGLARGIDIDSDGWPELFVTSLQSSSRATYVYSMPHRLRAQCHISVPPVYGFAPFQVGSKIPVTITIRLFDLHKGNWVPIPAGVSSSETRLHQINPDISWQERYVNRTSGSSHNSIDGKDADSFFASLVNKGLDLKRPRFTLAGDRITSISVNNGGTQMLVRFSLEAQYAAQSVDLSAIPLRVGYRSHMSSATCPTFHAGNRLCIKSEQPLIDWSSCTGQIELDRHICVPDPQCLADVTVEKLTPQMNAPEQELEFGNSKTRQQLVRFRLTNRGPTKSTGVGVQLRVLGRWGTGRPVGVQLAITQVVVDKNNQGKTGDKIWSANIAEDGSAALISSKPHYWFYPNESIQFNVSLFAEGLREMVNLPQEQWDLHIANISSVNPGLSIRVASAVTDPSPDNDEQFVHYNLTYKPRVEISAGVQPTTIIDNRKTATVTESKPPMSKVFSHEIGPRVDHMFLIENRGQTTLHNLTLVLDLPIETADGKLLLYLTDRARRLSTAGTATQWETMLPHLVGANGQNLGDCVLPREYTNQFGFSILEYEPERHRVKRSATAGTYIRSKTPTEDDVTIQRLDDPESEVHMDIPLASSAYPRRAQPGNTAFARAERGRIYLRCPPFSRTQSTTNTSALPNWHKCVEIRCNVARLEKSDTVRLRWTGWLWAATYFALHTPDVQLTSRLRVANWGQPPESVRFYQLLTDYQQTSQTRLSDLIQFDYPDPAPVFEMKQSIIFYNVHPDVIHQVPWWPIVVGVVVGSLLLATLGICCYCCGFFRRKRIPGKVEAKMHTRGIRSSSKDRLLSSNGDEPDNNGKSGVPSFLSTKPRTETAISAVPSSKSVSERRVKMHRKAPDQTEFLVQASPNLLCAEEPEPPSPKIPRSYTAPPDWEVEDDEREGIENWQGTGMSFPAESDPTEPESDAHARSLQQLPVTKADQHTEAELPGNAFAQQRAGEKPDTGQTTDAKEPSESEENSDLKKDEVDEEQVKVGSTDDENSKINKNEIMDS</sequence>
<dbReference type="GO" id="GO:0007160">
    <property type="term" value="P:cell-matrix adhesion"/>
    <property type="evidence" value="ECO:0007669"/>
    <property type="project" value="TreeGrafter"/>
</dbReference>
<organism evidence="14 15">
    <name type="scientific">Fasciola hepatica</name>
    <name type="common">Liver fluke</name>
    <dbReference type="NCBI Taxonomy" id="6192"/>
    <lineage>
        <taxon>Eukaryota</taxon>
        <taxon>Metazoa</taxon>
        <taxon>Spiralia</taxon>
        <taxon>Lophotrochozoa</taxon>
        <taxon>Platyhelminthes</taxon>
        <taxon>Trematoda</taxon>
        <taxon>Digenea</taxon>
        <taxon>Plagiorchiida</taxon>
        <taxon>Echinostomata</taxon>
        <taxon>Echinostomatoidea</taxon>
        <taxon>Fasciolidae</taxon>
        <taxon>Fasciola</taxon>
    </lineage>
</organism>
<feature type="compositionally biased region" description="Basic and acidic residues" evidence="12">
    <location>
        <begin position="1528"/>
        <end position="1540"/>
    </location>
</feature>
<dbReference type="SUPFAM" id="SSF69318">
    <property type="entry name" value="Integrin alpha N-terminal domain"/>
    <property type="match status" value="1"/>
</dbReference>
<feature type="domain" description="Integrin alpha third immunoglobulin-like" evidence="13">
    <location>
        <begin position="987"/>
        <end position="1204"/>
    </location>
</feature>
<feature type="repeat" description="FG-GAP" evidence="10">
    <location>
        <begin position="450"/>
        <end position="512"/>
    </location>
</feature>
<evidence type="ECO:0000313" key="15">
    <source>
        <dbReference type="Proteomes" id="UP000230066"/>
    </source>
</evidence>
<dbReference type="InterPro" id="IPR013517">
    <property type="entry name" value="FG-GAP"/>
</dbReference>
<keyword evidence="15" id="KW-1185">Reference proteome</keyword>
<evidence type="ECO:0000259" key="13">
    <source>
        <dbReference type="Pfam" id="PF20806"/>
    </source>
</evidence>
<keyword evidence="4" id="KW-0677">Repeat</keyword>
<dbReference type="InterPro" id="IPR032695">
    <property type="entry name" value="Integrin_dom_sf"/>
</dbReference>
<evidence type="ECO:0000256" key="3">
    <source>
        <dbReference type="ARBA" id="ARBA00022729"/>
    </source>
</evidence>
<keyword evidence="7 11" id="KW-0472">Membrane</keyword>
<dbReference type="Proteomes" id="UP000230066">
    <property type="component" value="Unassembled WGS sequence"/>
</dbReference>
<feature type="transmembrane region" description="Helical" evidence="11">
    <location>
        <begin position="1282"/>
        <end position="1309"/>
    </location>
</feature>